<evidence type="ECO:0000256" key="3">
    <source>
        <dbReference type="SAM" id="SignalP"/>
    </source>
</evidence>
<dbReference type="InterPro" id="IPR016047">
    <property type="entry name" value="M23ase_b-sheet_dom"/>
</dbReference>
<dbReference type="PANTHER" id="PTHR21666:SF289">
    <property type="entry name" value="L-ALA--D-GLU ENDOPEPTIDASE"/>
    <property type="match status" value="1"/>
</dbReference>
<evidence type="ECO:0000313" key="6">
    <source>
        <dbReference type="Proteomes" id="UP000515808"/>
    </source>
</evidence>
<feature type="signal peptide" evidence="3">
    <location>
        <begin position="1"/>
        <end position="22"/>
    </location>
</feature>
<dbReference type="GO" id="GO:0004222">
    <property type="term" value="F:metalloendopeptidase activity"/>
    <property type="evidence" value="ECO:0007669"/>
    <property type="project" value="TreeGrafter"/>
</dbReference>
<feature type="domain" description="M23ase beta-sheet core" evidence="4">
    <location>
        <begin position="313"/>
        <end position="404"/>
    </location>
</feature>
<dbReference type="EMBL" id="CP060695">
    <property type="protein sequence ID" value="QNM85201.1"/>
    <property type="molecule type" value="Genomic_DNA"/>
</dbReference>
<dbReference type="Pfam" id="PF01551">
    <property type="entry name" value="Peptidase_M23"/>
    <property type="match status" value="1"/>
</dbReference>
<dbReference type="KEGG" id="ppec:H9W90_13540"/>
<keyword evidence="2" id="KW-0175">Coiled coil</keyword>
<dbReference type="AlphaFoldDB" id="A0A7G9L9A2"/>
<reference evidence="5 6" key="1">
    <citation type="submission" date="2020-08" db="EMBL/GenBank/DDBJ databases">
        <title>Polaribacter sp. L12M9 isolated from gut of the Korean scallop.</title>
        <authorList>
            <person name="Jeong Y.S."/>
        </authorList>
    </citation>
    <scope>NUCLEOTIDE SEQUENCE [LARGE SCALE GENOMIC DNA]</scope>
    <source>
        <strain evidence="5 6">L12M9</strain>
    </source>
</reference>
<sequence length="411" mass="47673">MINSKLHIALFILFFSCFSVFSQTRKQLEAQRKQLKKEIQQVNSLLFKEKKKEQNALEELKDINQKIEVRNKLISTINLEAALLSKEIKKNEKNLKELNDKLTALKADYADMIFKSYKSKSQQSRTMFLLSSQNFYQAYKRLEYMKQYTSFRKKQGEEIGVQADLVEKLNDSLLYKKREKDTLILSEKDEKLIIESDKKNQERLLSTIKKKENKYKRDLKNKIEEERKVAKKIDKIIRDEIEKANRIARAKLKTKPKSTKKNEFILSPEAKALAANFELNKGKLPWPVKEGIIVRRFGKQPHPTFPGITVNGTGLHIVTQKANNAQAIFNGVVLNVLVSSEGRKNVLIQHGNYISSYNNLERTFVKKGDKIKTGQKIGTIFTDKVSGKTKLIFVLFKNTTRLNPSTWILKR</sequence>
<name>A0A7G9L9A2_9FLAO</name>
<dbReference type="Gene3D" id="2.70.70.10">
    <property type="entry name" value="Glucose Permease (Domain IIA)"/>
    <property type="match status" value="1"/>
</dbReference>
<gene>
    <name evidence="5" type="ORF">H9W90_13540</name>
</gene>
<keyword evidence="1 3" id="KW-0732">Signal</keyword>
<feature type="coiled-coil region" evidence="2">
    <location>
        <begin position="18"/>
        <end position="115"/>
    </location>
</feature>
<evidence type="ECO:0000259" key="4">
    <source>
        <dbReference type="Pfam" id="PF01551"/>
    </source>
</evidence>
<dbReference type="PROSITE" id="PS51257">
    <property type="entry name" value="PROKAR_LIPOPROTEIN"/>
    <property type="match status" value="1"/>
</dbReference>
<organism evidence="5 6">
    <name type="scientific">Polaribacter pectinis</name>
    <dbReference type="NCBI Taxonomy" id="2738844"/>
    <lineage>
        <taxon>Bacteria</taxon>
        <taxon>Pseudomonadati</taxon>
        <taxon>Bacteroidota</taxon>
        <taxon>Flavobacteriia</taxon>
        <taxon>Flavobacteriales</taxon>
        <taxon>Flavobacteriaceae</taxon>
    </lineage>
</organism>
<dbReference type="SUPFAM" id="SSF51261">
    <property type="entry name" value="Duplicated hybrid motif"/>
    <property type="match status" value="1"/>
</dbReference>
<keyword evidence="6" id="KW-1185">Reference proteome</keyword>
<dbReference type="Gene3D" id="6.10.250.3150">
    <property type="match status" value="1"/>
</dbReference>
<dbReference type="CDD" id="cd12797">
    <property type="entry name" value="M23_peptidase"/>
    <property type="match status" value="1"/>
</dbReference>
<dbReference type="InterPro" id="IPR050570">
    <property type="entry name" value="Cell_wall_metabolism_enzyme"/>
</dbReference>
<accession>A0A7G9L9A2</accession>
<evidence type="ECO:0000313" key="5">
    <source>
        <dbReference type="EMBL" id="QNM85201.1"/>
    </source>
</evidence>
<dbReference type="Proteomes" id="UP000515808">
    <property type="component" value="Chromosome"/>
</dbReference>
<feature type="coiled-coil region" evidence="2">
    <location>
        <begin position="194"/>
        <end position="236"/>
    </location>
</feature>
<dbReference type="RefSeq" id="WP_187482114.1">
    <property type="nucleotide sequence ID" value="NZ_CP060695.1"/>
</dbReference>
<feature type="chain" id="PRO_5028872994" evidence="3">
    <location>
        <begin position="23"/>
        <end position="411"/>
    </location>
</feature>
<evidence type="ECO:0000256" key="1">
    <source>
        <dbReference type="ARBA" id="ARBA00022729"/>
    </source>
</evidence>
<dbReference type="InterPro" id="IPR011055">
    <property type="entry name" value="Dup_hybrid_motif"/>
</dbReference>
<evidence type="ECO:0000256" key="2">
    <source>
        <dbReference type="SAM" id="Coils"/>
    </source>
</evidence>
<proteinExistence type="predicted"/>
<dbReference type="PANTHER" id="PTHR21666">
    <property type="entry name" value="PEPTIDASE-RELATED"/>
    <property type="match status" value="1"/>
</dbReference>
<protein>
    <submittedName>
        <fullName evidence="5">Peptidoglycan DD-metalloendopeptidase family protein</fullName>
    </submittedName>
</protein>